<feature type="domain" description="NAD-dependent epimerase/dehydratase" evidence="3">
    <location>
        <begin position="11"/>
        <end position="262"/>
    </location>
</feature>
<keyword evidence="5" id="KW-1185">Reference proteome</keyword>
<dbReference type="InterPro" id="IPR001509">
    <property type="entry name" value="Epimerase_deHydtase"/>
</dbReference>
<gene>
    <name evidence="4" type="ORF">WHX56_03805</name>
</gene>
<name>A0ABZ2S6V2_9BURK</name>
<accession>A0ABZ2S6V2</accession>
<dbReference type="Pfam" id="PF01370">
    <property type="entry name" value="Epimerase"/>
    <property type="match status" value="1"/>
</dbReference>
<dbReference type="Gene3D" id="3.90.25.10">
    <property type="entry name" value="UDP-galactose 4-epimerase, domain 1"/>
    <property type="match status" value="1"/>
</dbReference>
<dbReference type="Gene3D" id="3.40.50.720">
    <property type="entry name" value="NAD(P)-binding Rossmann-like Domain"/>
    <property type="match status" value="1"/>
</dbReference>
<dbReference type="EMBL" id="CP148753">
    <property type="protein sequence ID" value="WXR74632.1"/>
    <property type="molecule type" value="Genomic_DNA"/>
</dbReference>
<dbReference type="SUPFAM" id="SSF51735">
    <property type="entry name" value="NAD(P)-binding Rossmann-fold domains"/>
    <property type="match status" value="1"/>
</dbReference>
<evidence type="ECO:0000256" key="2">
    <source>
        <dbReference type="ARBA" id="ARBA00007637"/>
    </source>
</evidence>
<dbReference type="PANTHER" id="PTHR43000">
    <property type="entry name" value="DTDP-D-GLUCOSE 4,6-DEHYDRATASE-RELATED"/>
    <property type="match status" value="1"/>
</dbReference>
<sequence>MNASKLANSNVLVVGGAGFVGSNLVKRLLELDVNLVHVVDNLLSAEKTNVPDHPAVRFSGVSITDDTLLASLQDEYDYVFHLSTYHGNQSSIHDPLADHENNTLTTLKLYERLKGFKRLKKVVYSAAGCSIAEKTFDDAKATEETDIVSLHNNDSPYSMSKIFGEFYSVYYHKQHQLPTVRARFQNVYGPGEILGAGQWRGTPATVWRNVTPTFVYKSLKGMPLPLENGGVATRDFIFVTDVANGLIACAADGTPGGVYNIASGKETSIADLAAKINEITGNTTELDRLPKRPWDNSGKRFGSPEKARRELGFEAKVDIADGLQRTIDWTRSNLDLIERTMAKHADKIAAFDQGK</sequence>
<dbReference type="InterPro" id="IPR036291">
    <property type="entry name" value="NAD(P)-bd_dom_sf"/>
</dbReference>
<dbReference type="Proteomes" id="UP001456224">
    <property type="component" value="Chromosome"/>
</dbReference>
<evidence type="ECO:0000313" key="4">
    <source>
        <dbReference type="EMBL" id="WXR74632.1"/>
    </source>
</evidence>
<dbReference type="RefSeq" id="WP_338880506.1">
    <property type="nucleotide sequence ID" value="NZ_CP148753.1"/>
</dbReference>
<organism evidence="4 5">
    <name type="scientific">Achromobacter veterisilvae</name>
    <dbReference type="NCBI Taxonomy" id="2069367"/>
    <lineage>
        <taxon>Bacteria</taxon>
        <taxon>Pseudomonadati</taxon>
        <taxon>Pseudomonadota</taxon>
        <taxon>Betaproteobacteria</taxon>
        <taxon>Burkholderiales</taxon>
        <taxon>Alcaligenaceae</taxon>
        <taxon>Achromobacter</taxon>
    </lineage>
</organism>
<evidence type="ECO:0000256" key="1">
    <source>
        <dbReference type="ARBA" id="ARBA00005125"/>
    </source>
</evidence>
<evidence type="ECO:0000259" key="3">
    <source>
        <dbReference type="Pfam" id="PF01370"/>
    </source>
</evidence>
<protein>
    <submittedName>
        <fullName evidence="4">NAD-dependent epimerase/dehydratase family protein</fullName>
    </submittedName>
</protein>
<proteinExistence type="inferred from homology"/>
<reference evidence="4 5" key="1">
    <citation type="submission" date="2024-03" db="EMBL/GenBank/DDBJ databases">
        <title>Reference genomes for the five species model microbial community.</title>
        <authorList>
            <person name="Padfield D."/>
        </authorList>
    </citation>
    <scope>NUCLEOTIDE SEQUENCE [LARGE SCALE GENOMIC DNA]</scope>
    <source>
        <strain evidence="4 5">AB1</strain>
    </source>
</reference>
<comment type="pathway">
    <text evidence="1">Bacterial outer membrane biogenesis; LPS O-antigen biosynthesis.</text>
</comment>
<evidence type="ECO:0000313" key="5">
    <source>
        <dbReference type="Proteomes" id="UP001456224"/>
    </source>
</evidence>
<comment type="similarity">
    <text evidence="2">Belongs to the NAD(P)-dependent epimerase/dehydratase family.</text>
</comment>